<dbReference type="Gene3D" id="3.90.440.10">
    <property type="entry name" value="Nitric Oxide Synthase,Heme Domain,Chain A domain 2"/>
    <property type="match status" value="1"/>
</dbReference>
<organism evidence="15 16">
    <name type="scientific">Dryococelus australis</name>
    <dbReference type="NCBI Taxonomy" id="614101"/>
    <lineage>
        <taxon>Eukaryota</taxon>
        <taxon>Metazoa</taxon>
        <taxon>Ecdysozoa</taxon>
        <taxon>Arthropoda</taxon>
        <taxon>Hexapoda</taxon>
        <taxon>Insecta</taxon>
        <taxon>Pterygota</taxon>
        <taxon>Neoptera</taxon>
        <taxon>Polyneoptera</taxon>
        <taxon>Phasmatodea</taxon>
        <taxon>Verophasmatodea</taxon>
        <taxon>Anareolatae</taxon>
        <taxon>Phasmatidae</taxon>
        <taxon>Eurycanthinae</taxon>
        <taxon>Dryococelus</taxon>
    </lineage>
</organism>
<evidence type="ECO:0000256" key="9">
    <source>
        <dbReference type="ARBA" id="ARBA00022860"/>
    </source>
</evidence>
<keyword evidence="16" id="KW-1185">Reference proteome</keyword>
<dbReference type="PANTHER" id="PTHR43410">
    <property type="entry name" value="NITRIC OXIDE SYNTHASE OXYGENASE"/>
    <property type="match status" value="1"/>
</dbReference>
<accession>A0ABQ9I6T8</accession>
<feature type="domain" description="Integrase zinc-binding" evidence="14">
    <location>
        <begin position="239"/>
        <end position="292"/>
    </location>
</feature>
<dbReference type="InterPro" id="IPR036119">
    <property type="entry name" value="NOS_N_sf"/>
</dbReference>
<comment type="similarity">
    <text evidence="3">Belongs to the NOS family.</text>
</comment>
<evidence type="ECO:0000256" key="8">
    <source>
        <dbReference type="ARBA" id="ARBA00022857"/>
    </source>
</evidence>
<evidence type="ECO:0000259" key="14">
    <source>
        <dbReference type="Pfam" id="PF17921"/>
    </source>
</evidence>
<dbReference type="InterPro" id="IPR041588">
    <property type="entry name" value="Integrase_H2C2"/>
</dbReference>
<comment type="cofactor">
    <cofactor evidence="1">
        <name>FMN</name>
        <dbReference type="ChEBI" id="CHEBI:58210"/>
    </cofactor>
</comment>
<dbReference type="SUPFAM" id="SSF53098">
    <property type="entry name" value="Ribonuclease H-like"/>
    <property type="match status" value="1"/>
</dbReference>
<keyword evidence="10" id="KW-0560">Oxidoreductase</keyword>
<dbReference type="InterPro" id="IPR050607">
    <property type="entry name" value="NOS"/>
</dbReference>
<dbReference type="PANTHER" id="PTHR43410:SF1">
    <property type="entry name" value="NITRIC OXIDE SYNTHASE"/>
    <property type="match status" value="1"/>
</dbReference>
<evidence type="ECO:0000256" key="6">
    <source>
        <dbReference type="ARBA" id="ARBA00022643"/>
    </source>
</evidence>
<dbReference type="Pfam" id="PF17921">
    <property type="entry name" value="Integrase_H2C2"/>
    <property type="match status" value="1"/>
</dbReference>
<evidence type="ECO:0000256" key="12">
    <source>
        <dbReference type="SAM" id="Coils"/>
    </source>
</evidence>
<evidence type="ECO:0000313" key="16">
    <source>
        <dbReference type="Proteomes" id="UP001159363"/>
    </source>
</evidence>
<keyword evidence="8" id="KW-0521">NADP</keyword>
<evidence type="ECO:0000256" key="2">
    <source>
        <dbReference type="ARBA" id="ARBA00001970"/>
    </source>
</evidence>
<feature type="coiled-coil region" evidence="12">
    <location>
        <begin position="180"/>
        <end position="207"/>
    </location>
</feature>
<dbReference type="InterPro" id="IPR036397">
    <property type="entry name" value="RNaseH_sf"/>
</dbReference>
<dbReference type="Proteomes" id="UP001159363">
    <property type="component" value="Chromosome 2"/>
</dbReference>
<gene>
    <name evidence="15" type="ORF">PR048_004945</name>
</gene>
<evidence type="ECO:0000256" key="11">
    <source>
        <dbReference type="ARBA" id="ARBA00023004"/>
    </source>
</evidence>
<dbReference type="InterPro" id="IPR004030">
    <property type="entry name" value="NOS_N"/>
</dbReference>
<keyword evidence="9" id="KW-0112">Calmodulin-binding</keyword>
<evidence type="ECO:0000313" key="15">
    <source>
        <dbReference type="EMBL" id="KAJ8892365.1"/>
    </source>
</evidence>
<dbReference type="InterPro" id="IPR044940">
    <property type="entry name" value="NOS_dom_2"/>
</dbReference>
<dbReference type="InterPro" id="IPR012337">
    <property type="entry name" value="RNaseH-like_sf"/>
</dbReference>
<dbReference type="SUPFAM" id="SSF56512">
    <property type="entry name" value="Nitric oxide (NO) synthase oxygenase domain"/>
    <property type="match status" value="1"/>
</dbReference>
<keyword evidence="5" id="KW-0349">Heme</keyword>
<feature type="domain" description="Nitric oxide synthase (NOS)" evidence="13">
    <location>
        <begin position="64"/>
        <end position="171"/>
    </location>
</feature>
<comment type="caution">
    <text evidence="15">The sequence shown here is derived from an EMBL/GenBank/DDBJ whole genome shotgun (WGS) entry which is preliminary data.</text>
</comment>
<reference evidence="15 16" key="1">
    <citation type="submission" date="2023-02" db="EMBL/GenBank/DDBJ databases">
        <title>LHISI_Scaffold_Assembly.</title>
        <authorList>
            <person name="Stuart O.P."/>
            <person name="Cleave R."/>
            <person name="Magrath M.J.L."/>
            <person name="Mikheyev A.S."/>
        </authorList>
    </citation>
    <scope>NUCLEOTIDE SEQUENCE [LARGE SCALE GENOMIC DNA]</scope>
    <source>
        <strain evidence="15">Daus_M_001</strain>
        <tissue evidence="15">Leg muscle</tissue>
    </source>
</reference>
<evidence type="ECO:0000256" key="7">
    <source>
        <dbReference type="ARBA" id="ARBA00022723"/>
    </source>
</evidence>
<protein>
    <recommendedName>
        <fullName evidence="4">nitric-oxide synthase (NADPH)</fullName>
        <ecNumber evidence="4">1.14.13.39</ecNumber>
    </recommendedName>
</protein>
<evidence type="ECO:0000256" key="3">
    <source>
        <dbReference type="ARBA" id="ARBA00006267"/>
    </source>
</evidence>
<keyword evidence="7" id="KW-0479">Metal-binding</keyword>
<comment type="cofactor">
    <cofactor evidence="2">
        <name>heme b</name>
        <dbReference type="ChEBI" id="CHEBI:60344"/>
    </cofactor>
</comment>
<dbReference type="EC" id="1.14.13.39" evidence="4"/>
<dbReference type="InterPro" id="IPR044944">
    <property type="entry name" value="NOS_dom_3"/>
</dbReference>
<dbReference type="Gene3D" id="3.30.420.10">
    <property type="entry name" value="Ribonuclease H-like superfamily/Ribonuclease H"/>
    <property type="match status" value="1"/>
</dbReference>
<evidence type="ECO:0000256" key="5">
    <source>
        <dbReference type="ARBA" id="ARBA00022617"/>
    </source>
</evidence>
<dbReference type="Pfam" id="PF02898">
    <property type="entry name" value="NO_synthase"/>
    <property type="match status" value="1"/>
</dbReference>
<dbReference type="EMBL" id="JARBHB010000002">
    <property type="protein sequence ID" value="KAJ8892365.1"/>
    <property type="molecule type" value="Genomic_DNA"/>
</dbReference>
<dbReference type="Gene3D" id="1.10.340.70">
    <property type="match status" value="1"/>
</dbReference>
<keyword evidence="6" id="KW-0288">FMN</keyword>
<evidence type="ECO:0000259" key="13">
    <source>
        <dbReference type="Pfam" id="PF02898"/>
    </source>
</evidence>
<evidence type="ECO:0000256" key="1">
    <source>
        <dbReference type="ARBA" id="ARBA00001917"/>
    </source>
</evidence>
<evidence type="ECO:0000256" key="4">
    <source>
        <dbReference type="ARBA" id="ARBA00012989"/>
    </source>
</evidence>
<keyword evidence="12" id="KW-0175">Coiled coil</keyword>
<evidence type="ECO:0000256" key="10">
    <source>
        <dbReference type="ARBA" id="ARBA00023002"/>
    </source>
</evidence>
<keyword evidence="6" id="KW-0285">Flavoprotein</keyword>
<sequence length="446" mass="50748">MSGGNCEVGPRQLVCGMSSFPGVKKLKAEADCLIRAGIPDRIAAALLLLHLLPLLIQLMNAVLVIKVCCKLGWQGRGTQWDILPLVLSTADEGPHYFELPPSLILEVQLSHPTYDWLERLGLRWYGLPAVSGMLFDCGGLEFTAAPFNGWYMSTEIGCRDLCDSQRYNYLEVQTGIKPRLDELQTQVVTAQKQYSNTQRHLAELTQNSKEWWRVKDMCVETQPRQPEVLWRLKDVLKDVRQVLHHMNASQFAVHPGVLQTTRNEHAHFHWPGATRDLCKYVCECITCNQFKSHHADGVMQQQPRVPTEPFETISLDLDNCQKVLYSSHEQLIFETEFYPCWGYPKILLTDSSTQLMGRQWHDLGTNLTEHRNQDIKMQLHLRVGKNPTTWVEHLPAALLTIRRCVNLATGQSPITVLQGHELPLPGEFVGRHIESTDEAEVSTAQW</sequence>
<keyword evidence="11" id="KW-0408">Iron</keyword>
<name>A0ABQ9I6T8_9NEOP</name>
<dbReference type="Gene3D" id="3.90.1230.10">
    <property type="entry name" value="Nitric Oxide Synthase, Chain A, domain 3"/>
    <property type="match status" value="1"/>
</dbReference>
<proteinExistence type="inferred from homology"/>